<reference evidence="2" key="1">
    <citation type="journal article" date="2020" name="Fungal Divers.">
        <title>Resolving the Mortierellaceae phylogeny through synthesis of multi-gene phylogenetics and phylogenomics.</title>
        <authorList>
            <person name="Vandepol N."/>
            <person name="Liber J."/>
            <person name="Desiro A."/>
            <person name="Na H."/>
            <person name="Kennedy M."/>
            <person name="Barry K."/>
            <person name="Grigoriev I.V."/>
            <person name="Miller A.N."/>
            <person name="O'Donnell K."/>
            <person name="Stajich J.E."/>
            <person name="Bonito G."/>
        </authorList>
    </citation>
    <scope>NUCLEOTIDE SEQUENCE</scope>
    <source>
        <strain evidence="2">MES-2147</strain>
    </source>
</reference>
<dbReference type="EMBL" id="JAAAHW010004319">
    <property type="protein sequence ID" value="KAF9975669.1"/>
    <property type="molecule type" value="Genomic_DNA"/>
</dbReference>
<dbReference type="InterPro" id="IPR046341">
    <property type="entry name" value="SET_dom_sf"/>
</dbReference>
<evidence type="ECO:0000313" key="2">
    <source>
        <dbReference type="EMBL" id="KAF9975669.1"/>
    </source>
</evidence>
<dbReference type="PANTHER" id="PTHR47332">
    <property type="entry name" value="SET DOMAIN-CONTAINING PROTEIN 5"/>
    <property type="match status" value="1"/>
</dbReference>
<dbReference type="Gene3D" id="1.25.40.10">
    <property type="entry name" value="Tetratricopeptide repeat domain"/>
    <property type="match status" value="1"/>
</dbReference>
<dbReference type="Gene3D" id="2.170.270.10">
    <property type="entry name" value="SET domain"/>
    <property type="match status" value="1"/>
</dbReference>
<proteinExistence type="predicted"/>
<dbReference type="InterPro" id="IPR001214">
    <property type="entry name" value="SET_dom"/>
</dbReference>
<dbReference type="CDD" id="cd20071">
    <property type="entry name" value="SET_SMYD"/>
    <property type="match status" value="1"/>
</dbReference>
<accession>A0A9P6JH48</accession>
<dbReference type="AlphaFoldDB" id="A0A9P6JH48"/>
<dbReference type="PANTHER" id="PTHR47332:SF4">
    <property type="entry name" value="SET DOMAIN-CONTAINING PROTEIN 5"/>
    <property type="match status" value="1"/>
</dbReference>
<gene>
    <name evidence="2" type="ORF">BGZ65_008152</name>
</gene>
<dbReference type="OrthoDB" id="265717at2759"/>
<dbReference type="InterPro" id="IPR053185">
    <property type="entry name" value="SET_domain_protein"/>
</dbReference>
<keyword evidence="3" id="KW-1185">Reference proteome</keyword>
<name>A0A9P6JH48_9FUNG</name>
<comment type="caution">
    <text evidence="2">The sequence shown here is derived from an EMBL/GenBank/DDBJ whole genome shotgun (WGS) entry which is preliminary data.</text>
</comment>
<dbReference type="Pfam" id="PF00856">
    <property type="entry name" value="SET"/>
    <property type="match status" value="1"/>
</dbReference>
<dbReference type="InterPro" id="IPR011990">
    <property type="entry name" value="TPR-like_helical_dom_sf"/>
</dbReference>
<dbReference type="PROSITE" id="PS50280">
    <property type="entry name" value="SET"/>
    <property type="match status" value="1"/>
</dbReference>
<protein>
    <recommendedName>
        <fullName evidence="1">SET domain-containing protein</fullName>
    </recommendedName>
</protein>
<sequence length="288" mass="32378">MEESLYIVKDAPGKGRGMFATRDIKRGTCIISESPLVYFYNTGPADTIQAVNDMSKKNKKYFLALRNSHPELPQDIGIIKTNALPLGCESLDCAVFRVISRINHSCALNVKHSWNAKLKKETIFATEDIPAGSEIVTDYLSLLMTREERLKRLAASFGFTCQCKYCASESSEEYDAAVNRIKECSDLIASSCAASNPRRSIGYVREVLGLIDKIDGWGKSTFYHDGFQISAMYSNYTLAKEWADLLLESYRIEEGEVGEKYERYLMYSQNPRSHERAGWGGYIDLTGA</sequence>
<dbReference type="Proteomes" id="UP000749646">
    <property type="component" value="Unassembled WGS sequence"/>
</dbReference>
<organism evidence="2 3">
    <name type="scientific">Modicella reniformis</name>
    <dbReference type="NCBI Taxonomy" id="1440133"/>
    <lineage>
        <taxon>Eukaryota</taxon>
        <taxon>Fungi</taxon>
        <taxon>Fungi incertae sedis</taxon>
        <taxon>Mucoromycota</taxon>
        <taxon>Mortierellomycotina</taxon>
        <taxon>Mortierellomycetes</taxon>
        <taxon>Mortierellales</taxon>
        <taxon>Mortierellaceae</taxon>
        <taxon>Modicella</taxon>
    </lineage>
</organism>
<dbReference type="SMART" id="SM00317">
    <property type="entry name" value="SET"/>
    <property type="match status" value="1"/>
</dbReference>
<feature type="domain" description="SET" evidence="1">
    <location>
        <begin position="3"/>
        <end position="140"/>
    </location>
</feature>
<dbReference type="SUPFAM" id="SSF82199">
    <property type="entry name" value="SET domain"/>
    <property type="match status" value="1"/>
</dbReference>
<evidence type="ECO:0000313" key="3">
    <source>
        <dbReference type="Proteomes" id="UP000749646"/>
    </source>
</evidence>
<evidence type="ECO:0000259" key="1">
    <source>
        <dbReference type="PROSITE" id="PS50280"/>
    </source>
</evidence>